<dbReference type="Proteomes" id="UP000198357">
    <property type="component" value="Chromosome"/>
</dbReference>
<evidence type="ECO:0000313" key="2">
    <source>
        <dbReference type="Proteomes" id="UP000198357"/>
    </source>
</evidence>
<gene>
    <name evidence="1" type="ORF">XcvCFBP7111P_17595</name>
</gene>
<proteinExistence type="predicted"/>
<organism evidence="1 2">
    <name type="scientific">Xanthomonas citri pv. vignicola</name>
    <dbReference type="NCBI Taxonomy" id="473426"/>
    <lineage>
        <taxon>Bacteria</taxon>
        <taxon>Pseudomonadati</taxon>
        <taxon>Pseudomonadota</taxon>
        <taxon>Gammaproteobacteria</taxon>
        <taxon>Lysobacterales</taxon>
        <taxon>Lysobacteraceae</taxon>
        <taxon>Xanthomonas</taxon>
    </lineage>
</organism>
<protein>
    <submittedName>
        <fullName evidence="1">Uncharacterized protein</fullName>
    </submittedName>
</protein>
<sequence length="193" mass="21703">MGTNTRLPPKVSGHDIAAVVGWFPALFIIHTSDRLMTKSIQVISASKFATTFSLRPELHAWLLGAGASAASGIPTGYDMILDFKAKLYCQETRFPRRNVDPSDPLWVQRIDEFFSRTPILPPPNDPAEYAAAFEAIYPQETHRRQYIDDAISKGTPWGSPPFSRTLTRRPIKAMRSVHVKAQEVHCRVQAWRG</sequence>
<dbReference type="AlphaFoldDB" id="A0AB33CH46"/>
<reference evidence="1 2" key="1">
    <citation type="submission" date="2017-06" db="EMBL/GenBank/DDBJ databases">
        <title>First complete genome sequences of Xanthomonas citri pv. vignicola strains CFBP 7111, CFBP 7112 and CFBP 7113 using long-read technology.</title>
        <authorList>
            <person name="Ruh M."/>
            <person name="Briand M."/>
            <person name="Bonneau S."/>
            <person name="Jacques M.A."/>
            <person name="Chen N.W.G."/>
        </authorList>
    </citation>
    <scope>NUCLEOTIDE SEQUENCE [LARGE SCALE GENOMIC DNA]</scope>
    <source>
        <strain evidence="1 2">CFBP7111</strain>
    </source>
</reference>
<name>A0AB33CH46_XANCI</name>
<accession>A0AB33CH46</accession>
<evidence type="ECO:0000313" key="1">
    <source>
        <dbReference type="EMBL" id="ASK93077.1"/>
    </source>
</evidence>
<dbReference type="EMBL" id="CP022263">
    <property type="protein sequence ID" value="ASK93077.1"/>
    <property type="molecule type" value="Genomic_DNA"/>
</dbReference>